<dbReference type="InterPro" id="IPR017946">
    <property type="entry name" value="PLC-like_Pdiesterase_TIM-brl"/>
</dbReference>
<name>A0A8C2GP36_CYPCA</name>
<dbReference type="GO" id="GO:0016042">
    <property type="term" value="P:lipid catabolic process"/>
    <property type="evidence" value="ECO:0007669"/>
    <property type="project" value="UniProtKB-KW"/>
</dbReference>
<evidence type="ECO:0000256" key="10">
    <source>
        <dbReference type="ARBA" id="ARBA00023726"/>
    </source>
</evidence>
<comment type="cofactor">
    <cofactor evidence="13">
        <name>Ca(2+)</name>
        <dbReference type="ChEBI" id="CHEBI:29108"/>
    </cofactor>
    <text evidence="13">Binds 1 Ca(2+) ion per subunit.</text>
</comment>
<keyword evidence="13" id="KW-0479">Metal-binding</keyword>
<dbReference type="PROSITE" id="PS50008">
    <property type="entry name" value="PIPLC_Y_DOMAIN"/>
    <property type="match status" value="1"/>
</dbReference>
<feature type="binding site" evidence="13">
    <location>
        <position position="332"/>
    </location>
    <ligand>
        <name>Ca(2+)</name>
        <dbReference type="ChEBI" id="CHEBI:29108"/>
    </ligand>
</feature>
<keyword evidence="2" id="KW-0963">Cytoplasm</keyword>
<dbReference type="InterPro" id="IPR000008">
    <property type="entry name" value="C2_dom"/>
</dbReference>
<dbReference type="Pfam" id="PF17787">
    <property type="entry name" value="PH_14"/>
    <property type="match status" value="1"/>
</dbReference>
<dbReference type="InterPro" id="IPR014815">
    <property type="entry name" value="PLC-beta_C"/>
</dbReference>
<feature type="region of interest" description="Disordered" evidence="14">
    <location>
        <begin position="465"/>
        <end position="556"/>
    </location>
</feature>
<dbReference type="InterPro" id="IPR037862">
    <property type="entry name" value="PLC-beta_PH"/>
</dbReference>
<dbReference type="GO" id="GO:0005737">
    <property type="term" value="C:cytoplasm"/>
    <property type="evidence" value="ECO:0007669"/>
    <property type="project" value="UniProtKB-SubCell"/>
</dbReference>
<feature type="binding site" evidence="13">
    <location>
        <position position="361"/>
    </location>
    <ligand>
        <name>Ca(2+)</name>
        <dbReference type="ChEBI" id="CHEBI:29108"/>
    </ligand>
</feature>
<keyword evidence="8 11" id="KW-0807">Transducer</keyword>
<evidence type="ECO:0000256" key="7">
    <source>
        <dbReference type="ARBA" id="ARBA00023098"/>
    </source>
</evidence>
<feature type="binding site" evidence="13">
    <location>
        <position position="412"/>
    </location>
    <ligand>
        <name>Ca(2+)</name>
        <dbReference type="ChEBI" id="CHEBI:29108"/>
    </ligand>
</feature>
<dbReference type="SMART" id="SM00149">
    <property type="entry name" value="PLCYc"/>
    <property type="match status" value="1"/>
</dbReference>
<dbReference type="GO" id="GO:0046488">
    <property type="term" value="P:phosphatidylinositol metabolic process"/>
    <property type="evidence" value="ECO:0007669"/>
    <property type="project" value="TreeGrafter"/>
</dbReference>
<dbReference type="PRINTS" id="PR00390">
    <property type="entry name" value="PHPHLIPASEC"/>
</dbReference>
<keyword evidence="6 11" id="KW-0442">Lipid degradation</keyword>
<dbReference type="SUPFAM" id="SSF50729">
    <property type="entry name" value="PH domain-like"/>
    <property type="match status" value="1"/>
</dbReference>
<dbReference type="InterPro" id="IPR000909">
    <property type="entry name" value="PLipase_C_PInositol-sp_X_dom"/>
</dbReference>
<dbReference type="Gene3D" id="2.60.40.150">
    <property type="entry name" value="C2 domain"/>
    <property type="match status" value="1"/>
</dbReference>
<evidence type="ECO:0000256" key="6">
    <source>
        <dbReference type="ARBA" id="ARBA00022963"/>
    </source>
</evidence>
<dbReference type="SMART" id="SM00239">
    <property type="entry name" value="C2"/>
    <property type="match status" value="1"/>
</dbReference>
<dbReference type="InterPro" id="IPR001711">
    <property type="entry name" value="PLipase_C_Pinositol-sp_Y"/>
</dbReference>
<dbReference type="PANTHER" id="PTHR10336">
    <property type="entry name" value="PHOSPHOINOSITIDE-SPECIFIC PHOSPHOLIPASE C FAMILY PROTEIN"/>
    <property type="match status" value="1"/>
</dbReference>
<dbReference type="Pfam" id="PF00388">
    <property type="entry name" value="PI-PLC-X"/>
    <property type="match status" value="1"/>
</dbReference>
<comment type="subcellular location">
    <subcellularLocation>
        <location evidence="1">Cytoplasm</location>
    </subcellularLocation>
</comment>
<evidence type="ECO:0000256" key="11">
    <source>
        <dbReference type="PIRNR" id="PIRNR000956"/>
    </source>
</evidence>
<dbReference type="InterPro" id="IPR035892">
    <property type="entry name" value="C2_domain_sf"/>
</dbReference>
<feature type="compositionally biased region" description="Basic and acidic residues" evidence="14">
    <location>
        <begin position="972"/>
        <end position="984"/>
    </location>
</feature>
<feature type="active site" evidence="12">
    <location>
        <position position="331"/>
    </location>
</feature>
<keyword evidence="3" id="KW-0597">Phosphoprotein</keyword>
<evidence type="ECO:0000256" key="2">
    <source>
        <dbReference type="ARBA" id="ARBA00022490"/>
    </source>
</evidence>
<dbReference type="CDD" id="cd00275">
    <property type="entry name" value="C2_PLC_like"/>
    <property type="match status" value="1"/>
</dbReference>
<dbReference type="PIRSF" id="PIRSF000956">
    <property type="entry name" value="PLC-beta"/>
    <property type="match status" value="1"/>
</dbReference>
<evidence type="ECO:0000259" key="15">
    <source>
        <dbReference type="PROSITE" id="PS50004"/>
    </source>
</evidence>
<dbReference type="GO" id="GO:0005509">
    <property type="term" value="F:calcium ion binding"/>
    <property type="evidence" value="ECO:0007669"/>
    <property type="project" value="UniProtKB-UniRule"/>
</dbReference>
<dbReference type="InterPro" id="IPR053945">
    <property type="entry name" value="PLCB1-4-like_EFh"/>
</dbReference>
<dbReference type="InterPro" id="IPR011992">
    <property type="entry name" value="EF-hand-dom_pair"/>
</dbReference>
<protein>
    <recommendedName>
        <fullName evidence="11">1-phosphatidylinositol 4,5-bisphosphate phosphodiesterase</fullName>
        <ecNumber evidence="11">3.1.4.11</ecNumber>
    </recommendedName>
</protein>
<keyword evidence="5 13" id="KW-0106">Calcium</keyword>
<feature type="binding site" evidence="13">
    <location>
        <position position="363"/>
    </location>
    <ligand>
        <name>Ca(2+)</name>
        <dbReference type="ChEBI" id="CHEBI:29108"/>
    </ligand>
</feature>
<proteinExistence type="predicted"/>
<keyword evidence="7 11" id="KW-0443">Lipid metabolism</keyword>
<dbReference type="PANTHER" id="PTHR10336:SF11">
    <property type="entry name" value="1-PHOSPHATIDYLINOSITOL 4,5-BISPHOSPHATE PHOSPHODIESTERASE BETA-3"/>
    <property type="match status" value="1"/>
</dbReference>
<feature type="compositionally biased region" description="Polar residues" evidence="14">
    <location>
        <begin position="1176"/>
        <end position="1208"/>
    </location>
</feature>
<evidence type="ECO:0000256" key="5">
    <source>
        <dbReference type="ARBA" id="ARBA00022837"/>
    </source>
</evidence>
<feature type="domain" description="PI-PLC Y-box" evidence="16">
    <location>
        <begin position="568"/>
        <end position="684"/>
    </location>
</feature>
<dbReference type="Gene3D" id="3.20.20.190">
    <property type="entry name" value="Phosphatidylinositol (PI) phosphodiesterase"/>
    <property type="match status" value="1"/>
</dbReference>
<accession>A0A8C2GP36</accession>
<feature type="region of interest" description="Disordered" evidence="14">
    <location>
        <begin position="1174"/>
        <end position="1208"/>
    </location>
</feature>
<dbReference type="Gene3D" id="1.20.1230.10">
    <property type="entry name" value="Phospholipase C beta, distal C-terminal domain"/>
    <property type="match status" value="1"/>
</dbReference>
<dbReference type="EC" id="3.1.4.11" evidence="11"/>
<dbReference type="InterPro" id="IPR001192">
    <property type="entry name" value="PI-PLC_fam"/>
</dbReference>
<feature type="compositionally biased region" description="Acidic residues" evidence="14">
    <location>
        <begin position="534"/>
        <end position="544"/>
    </location>
</feature>
<evidence type="ECO:0000256" key="8">
    <source>
        <dbReference type="ARBA" id="ARBA00023224"/>
    </source>
</evidence>
<dbReference type="AlphaFoldDB" id="A0A8C2GP36"/>
<dbReference type="Ensembl" id="ENSCCRT00015111094.1">
    <property type="protein sequence ID" value="ENSCCRP00015107665.1"/>
    <property type="gene ID" value="ENSCCRG00015040839.1"/>
</dbReference>
<dbReference type="FunFam" id="2.30.29.240:FF:000005">
    <property type="entry name" value="1-phosphatidylinositol 4,5-bisphosphate phosphodiesterase"/>
    <property type="match status" value="1"/>
</dbReference>
<dbReference type="Pfam" id="PF08703">
    <property type="entry name" value="PLC-beta_C"/>
    <property type="match status" value="1"/>
</dbReference>
<evidence type="ECO:0000256" key="13">
    <source>
        <dbReference type="PIRSR" id="PIRSR000956-2"/>
    </source>
</evidence>
<dbReference type="GO" id="GO:0051209">
    <property type="term" value="P:release of sequestered calcium ion into cytosol"/>
    <property type="evidence" value="ECO:0007669"/>
    <property type="project" value="TreeGrafter"/>
</dbReference>
<evidence type="ECO:0000256" key="4">
    <source>
        <dbReference type="ARBA" id="ARBA00022801"/>
    </source>
</evidence>
<comment type="catalytic activity">
    <reaction evidence="9">
        <text>a 1,2-diacyl-sn-glycero-3-phospho-(1D-myo-inositol-4,5-bisphosphate) + H2O = 1D-myo-inositol 1,4,5-trisphosphate + a 1,2-diacyl-sn-glycerol + H(+)</text>
        <dbReference type="Rhea" id="RHEA:33179"/>
        <dbReference type="ChEBI" id="CHEBI:15377"/>
        <dbReference type="ChEBI" id="CHEBI:15378"/>
        <dbReference type="ChEBI" id="CHEBI:17815"/>
        <dbReference type="ChEBI" id="CHEBI:58456"/>
        <dbReference type="ChEBI" id="CHEBI:203600"/>
        <dbReference type="EC" id="3.1.4.11"/>
    </reaction>
    <physiologicalReaction direction="left-to-right" evidence="9">
        <dbReference type="Rhea" id="RHEA:33180"/>
    </physiologicalReaction>
</comment>
<evidence type="ECO:0000256" key="9">
    <source>
        <dbReference type="ARBA" id="ARBA00023674"/>
    </source>
</evidence>
<evidence type="ECO:0000313" key="18">
    <source>
        <dbReference type="Proteomes" id="UP000694700"/>
    </source>
</evidence>
<dbReference type="SUPFAM" id="SSF51695">
    <property type="entry name" value="PLC-like phosphodiesterases"/>
    <property type="match status" value="1"/>
</dbReference>
<evidence type="ECO:0000256" key="3">
    <source>
        <dbReference type="ARBA" id="ARBA00022553"/>
    </source>
</evidence>
<feature type="region of interest" description="Disordered" evidence="14">
    <location>
        <begin position="959"/>
        <end position="999"/>
    </location>
</feature>
<dbReference type="SUPFAM" id="SSF47473">
    <property type="entry name" value="EF-hand"/>
    <property type="match status" value="1"/>
</dbReference>
<evidence type="ECO:0000259" key="16">
    <source>
        <dbReference type="PROSITE" id="PS50008"/>
    </source>
</evidence>
<dbReference type="Pfam" id="PF00387">
    <property type="entry name" value="PI-PLC-Y"/>
    <property type="match status" value="1"/>
</dbReference>
<dbReference type="CDD" id="cd13361">
    <property type="entry name" value="PH_PLC_beta"/>
    <property type="match status" value="1"/>
</dbReference>
<dbReference type="PROSITE" id="PS50007">
    <property type="entry name" value="PIPLC_X_DOMAIN"/>
    <property type="match status" value="1"/>
</dbReference>
<feature type="compositionally biased region" description="Basic and acidic residues" evidence="14">
    <location>
        <begin position="513"/>
        <end position="533"/>
    </location>
</feature>
<dbReference type="SUPFAM" id="SSF69989">
    <property type="entry name" value="C-terminal domain of PLC-beta"/>
    <property type="match status" value="1"/>
</dbReference>
<dbReference type="Gene3D" id="2.30.29.240">
    <property type="match status" value="1"/>
</dbReference>
<dbReference type="InterPro" id="IPR042531">
    <property type="entry name" value="PLC-beta_C_sf"/>
</dbReference>
<dbReference type="FunFam" id="1.10.238.10:FF:000005">
    <property type="entry name" value="Phosphoinositide phospholipase C"/>
    <property type="match status" value="1"/>
</dbReference>
<dbReference type="GO" id="GO:0004435">
    <property type="term" value="F:phosphatidylinositol-4,5-bisphosphate phospholipase C activity"/>
    <property type="evidence" value="ECO:0007669"/>
    <property type="project" value="UniProtKB-UniRule"/>
</dbReference>
<dbReference type="SMART" id="SM00148">
    <property type="entry name" value="PLCXc"/>
    <property type="match status" value="1"/>
</dbReference>
<evidence type="ECO:0000256" key="12">
    <source>
        <dbReference type="PIRSR" id="PIRSR000956-1"/>
    </source>
</evidence>
<dbReference type="Pfam" id="PF22631">
    <property type="entry name" value="PLCB1-4-like_EFh"/>
    <property type="match status" value="1"/>
</dbReference>
<dbReference type="FunFam" id="2.60.40.150:FF:000008">
    <property type="entry name" value="1-phosphatidylinositol 4,5-bisphosphate phosphodiesterase"/>
    <property type="match status" value="1"/>
</dbReference>
<dbReference type="Gene3D" id="1.10.238.10">
    <property type="entry name" value="EF-hand"/>
    <property type="match status" value="1"/>
</dbReference>
<evidence type="ECO:0000256" key="14">
    <source>
        <dbReference type="SAM" id="MobiDB-lite"/>
    </source>
</evidence>
<dbReference type="GO" id="GO:0048015">
    <property type="term" value="P:phosphatidylinositol-mediated signaling"/>
    <property type="evidence" value="ECO:0007669"/>
    <property type="project" value="TreeGrafter"/>
</dbReference>
<dbReference type="Proteomes" id="UP000694700">
    <property type="component" value="Unplaced"/>
</dbReference>
<evidence type="ECO:0000313" key="17">
    <source>
        <dbReference type="Ensembl" id="ENSCCRP00015107665.1"/>
    </source>
</evidence>
<evidence type="ECO:0000256" key="1">
    <source>
        <dbReference type="ARBA" id="ARBA00004496"/>
    </source>
</evidence>
<dbReference type="PROSITE" id="PS50004">
    <property type="entry name" value="C2"/>
    <property type="match status" value="1"/>
</dbReference>
<dbReference type="InterPro" id="IPR016280">
    <property type="entry name" value="PLC-beta"/>
</dbReference>
<reference evidence="17" key="1">
    <citation type="submission" date="2025-08" db="UniProtKB">
        <authorList>
            <consortium name="Ensembl"/>
        </authorList>
    </citation>
    <scope>IDENTIFICATION</scope>
</reference>
<organism evidence="17 18">
    <name type="scientific">Cyprinus carpio</name>
    <name type="common">Common carp</name>
    <dbReference type="NCBI Taxonomy" id="7962"/>
    <lineage>
        <taxon>Eukaryota</taxon>
        <taxon>Metazoa</taxon>
        <taxon>Chordata</taxon>
        <taxon>Craniata</taxon>
        <taxon>Vertebrata</taxon>
        <taxon>Euteleostomi</taxon>
        <taxon>Actinopterygii</taxon>
        <taxon>Neopterygii</taxon>
        <taxon>Teleostei</taxon>
        <taxon>Ostariophysi</taxon>
        <taxon>Cypriniformes</taxon>
        <taxon>Cyprinidae</taxon>
        <taxon>Cyprininae</taxon>
        <taxon>Cyprinus</taxon>
    </lineage>
</organism>
<dbReference type="GO" id="GO:0007186">
    <property type="term" value="P:G protein-coupled receptor signaling pathway"/>
    <property type="evidence" value="ECO:0007669"/>
    <property type="project" value="TreeGrafter"/>
</dbReference>
<feature type="domain" description="C2" evidence="15">
    <location>
        <begin position="687"/>
        <end position="811"/>
    </location>
</feature>
<keyword evidence="4 11" id="KW-0378">Hydrolase</keyword>
<dbReference type="SUPFAM" id="SSF49562">
    <property type="entry name" value="C2 domain (Calcium/lipid-binding domain, CaLB)"/>
    <property type="match status" value="1"/>
</dbReference>
<feature type="active site" evidence="12">
    <location>
        <position position="378"/>
    </location>
</feature>
<dbReference type="GO" id="GO:0005516">
    <property type="term" value="F:calmodulin binding"/>
    <property type="evidence" value="ECO:0007669"/>
    <property type="project" value="TreeGrafter"/>
</dbReference>
<comment type="catalytic activity">
    <reaction evidence="10">
        <text>a 1,2-diacyl-sn-glycero-3-phospho-(1D-myo-inositol) + H2O = 1D-myo-inositol 1-phosphate + a 1,2-diacyl-sn-glycerol + H(+)</text>
        <dbReference type="Rhea" id="RHEA:43484"/>
        <dbReference type="ChEBI" id="CHEBI:15377"/>
        <dbReference type="ChEBI" id="CHEBI:15378"/>
        <dbReference type="ChEBI" id="CHEBI:17815"/>
        <dbReference type="ChEBI" id="CHEBI:57880"/>
        <dbReference type="ChEBI" id="CHEBI:58433"/>
    </reaction>
    <physiologicalReaction direction="left-to-right" evidence="10">
        <dbReference type="Rhea" id="RHEA:43485"/>
    </physiologicalReaction>
</comment>
<sequence length="1208" mass="138359">MAGAKPGVHALQLKPVSVHDVLKRGSKFVKWDEEANSIPSLVTLKVDPDGFFLYWSVGTSMEVEILDISQIRDTRTGRFARMPKDPRLRETLGLNKGDSSPEMLLTIVYGNDLVNISFLNFQAVQDGYCKVWTDELFKLATNILSQNASRNTFLFKAYTKLKLQLNQDGKIPVKNILKMFSDKKRVETALEHCGLVNNRAEAIKPDDFTWEMFQNFLNKLSPRPEVERIFVDGSKGKPFMSLDQLMEFINRKQRDSRLNEVLYPPLKRDQVHQLMERYETNTSQLERDQISLMGFTKYLGGEENSVVPPERLDIIDDMNQPLSHYFINSSHNTYLTVGQLTGLSSVEMYRQVLLTGCRCIELDCWKGRPPEEEPIITHGFTMTTEISFKEVIEAIAESAFKTSPYPLILSFENHVDSAKQQAKMAEYCRVMFGDALLIDPLEKYPLVPGQQLPSPQELMGKILIKNKKKHPHRASNGGSIRRKDGTDEQSSPLNDCPLSDGEVGQLMSNGGEKLAERMAKDLDIRKSIDRGDGESDEEEEEEPIPDPKKHNNTDEGTAYSEVNATEEMSTLVNYIEPVKFKSFEAASKRNKYFEMSSFVETKGMDTLKNSPMEFVEYNKKQMSRIYPKGTRVDSSNYMPQLFWNVGCQMVALNFQTLDLPMQLNMGVFEYNGHCGYLLKPEFMRRTDKHFDPFTMDIVDGIVANTVKIKIISGQFLNDKKVGVYVEVDMFGLPADTKRKYRTKTSNNNSLDPVWDDETFVFNKVVLPTLASLRVAVYEENGKFIGHRILPVSALRPGYHYICLKNELNQPLMLSSLLVYTEAQDYIPNEHQEYAEALTNPIKHLSLLAQRERQLLALMEDPSEGGPVKQEEGDKIDSGFVTSVDPICPLPSPILPTVLTEVMNPPASGSVYVCLCFAVIEPQSIDELKQHSSYLKLLKKQCKELKELKKKHLKKMWALSKEQKTRCNQHNSDLQRKRSQVEKRLRSSLKKNGSEDPVQRELSELNMELQKQTEQFREEHMQELFMLRQAQHQTEKEARQFHLNEANQKLREIARECQATQIKKLKEVCDKEKKELQKILDRKRQNSITEAKKAEKDKLNEINRKHISDSVSLIRLLEVSQGKRQEKLKALHKDILQKIEEEVPMDQARLTRDCEAELKRLPEEILQYVQELMGQAPPSNCSTPPYSSPNNSWTSMDNISPSLLDPSST</sequence>
<dbReference type="CDD" id="cd08591">
    <property type="entry name" value="PI-PLCc_beta"/>
    <property type="match status" value="1"/>
</dbReference>